<comment type="caution">
    <text evidence="8">The sequence shown here is derived from an EMBL/GenBank/DDBJ whole genome shotgun (WGS) entry which is preliminary data.</text>
</comment>
<dbReference type="CDD" id="cd00038">
    <property type="entry name" value="CAP_ED"/>
    <property type="match status" value="1"/>
</dbReference>
<dbReference type="Gene3D" id="2.30.29.30">
    <property type="entry name" value="Pleckstrin-homology domain (PH domain)/Phosphotyrosine-binding domain (PTB)"/>
    <property type="match status" value="2"/>
</dbReference>
<dbReference type="InParanoid" id="A0A2P6NL51"/>
<dbReference type="GO" id="GO:0006886">
    <property type="term" value="P:intracellular protein transport"/>
    <property type="evidence" value="ECO:0007669"/>
    <property type="project" value="InterPro"/>
</dbReference>
<dbReference type="EMBL" id="MDYQ01000058">
    <property type="protein sequence ID" value="PRP84669.1"/>
    <property type="molecule type" value="Genomic_DNA"/>
</dbReference>
<dbReference type="Gene3D" id="2.60.120.10">
    <property type="entry name" value="Jelly Rolls"/>
    <property type="match status" value="2"/>
</dbReference>
<dbReference type="InterPro" id="IPR035899">
    <property type="entry name" value="DBL_dom_sf"/>
</dbReference>
<evidence type="ECO:0000313" key="9">
    <source>
        <dbReference type="Proteomes" id="UP000241769"/>
    </source>
</evidence>
<dbReference type="SMART" id="SM00233">
    <property type="entry name" value="PH"/>
    <property type="match status" value="1"/>
</dbReference>
<feature type="compositionally biased region" description="Basic and acidic residues" evidence="2">
    <location>
        <begin position="363"/>
        <end position="581"/>
    </location>
</feature>
<dbReference type="CDD" id="cd00052">
    <property type="entry name" value="EH"/>
    <property type="match status" value="1"/>
</dbReference>
<dbReference type="PROSITE" id="PS50222">
    <property type="entry name" value="EF_HAND_2"/>
    <property type="match status" value="1"/>
</dbReference>
<dbReference type="InterPro" id="IPR004182">
    <property type="entry name" value="GRAM"/>
</dbReference>
<dbReference type="Pfam" id="PF12763">
    <property type="entry name" value="EH"/>
    <property type="match status" value="1"/>
</dbReference>
<dbReference type="CDD" id="cd00160">
    <property type="entry name" value="RhoGEF"/>
    <property type="match status" value="1"/>
</dbReference>
<protein>
    <submittedName>
        <fullName evidence="8">Uncharacterized protein</fullName>
    </submittedName>
</protein>
<dbReference type="InterPro" id="IPR010714">
    <property type="entry name" value="Coatomer_asu_C"/>
</dbReference>
<dbReference type="Gene3D" id="1.10.238.10">
    <property type="entry name" value="EF-hand"/>
    <property type="match status" value="1"/>
</dbReference>
<dbReference type="SUPFAM" id="SSF50729">
    <property type="entry name" value="PH domain-like"/>
    <property type="match status" value="1"/>
</dbReference>
<dbReference type="GO" id="GO:0030126">
    <property type="term" value="C:COPI vesicle coat"/>
    <property type="evidence" value="ECO:0007669"/>
    <property type="project" value="InterPro"/>
</dbReference>
<dbReference type="SMART" id="SM00027">
    <property type="entry name" value="EH"/>
    <property type="match status" value="1"/>
</dbReference>
<dbReference type="InterPro" id="IPR018490">
    <property type="entry name" value="cNMP-bd_dom_sf"/>
</dbReference>
<dbReference type="Pfam" id="PF00621">
    <property type="entry name" value="RhoGEF"/>
    <property type="match status" value="1"/>
</dbReference>
<dbReference type="GO" id="GO:0005509">
    <property type="term" value="F:calcium ion binding"/>
    <property type="evidence" value="ECO:0007669"/>
    <property type="project" value="InterPro"/>
</dbReference>
<evidence type="ECO:0000259" key="4">
    <source>
        <dbReference type="PROSITE" id="PS50010"/>
    </source>
</evidence>
<dbReference type="SMART" id="SM00100">
    <property type="entry name" value="cNMP"/>
    <property type="match status" value="2"/>
</dbReference>
<dbReference type="PROSITE" id="PS50031">
    <property type="entry name" value="EH"/>
    <property type="match status" value="1"/>
</dbReference>
<gene>
    <name evidence="8" type="ORF">PROFUN_07919</name>
</gene>
<organism evidence="8 9">
    <name type="scientific">Planoprotostelium fungivorum</name>
    <dbReference type="NCBI Taxonomy" id="1890364"/>
    <lineage>
        <taxon>Eukaryota</taxon>
        <taxon>Amoebozoa</taxon>
        <taxon>Evosea</taxon>
        <taxon>Variosea</taxon>
        <taxon>Cavosteliida</taxon>
        <taxon>Cavosteliaceae</taxon>
        <taxon>Planoprotostelium</taxon>
    </lineage>
</organism>
<dbReference type="GO" id="GO:0016192">
    <property type="term" value="P:vesicle-mediated transport"/>
    <property type="evidence" value="ECO:0007669"/>
    <property type="project" value="InterPro"/>
</dbReference>
<dbReference type="STRING" id="1890364.A0A2P6NL51"/>
<feature type="domain" description="DH" evidence="4">
    <location>
        <begin position="710"/>
        <end position="891"/>
    </location>
</feature>
<dbReference type="GO" id="GO:0035556">
    <property type="term" value="P:intracellular signal transduction"/>
    <property type="evidence" value="ECO:0007669"/>
    <property type="project" value="InterPro"/>
</dbReference>
<dbReference type="SMART" id="SM00568">
    <property type="entry name" value="GRAM"/>
    <property type="match status" value="1"/>
</dbReference>
<feature type="domain" description="PH" evidence="3">
    <location>
        <begin position="924"/>
        <end position="1056"/>
    </location>
</feature>
<dbReference type="PANTHER" id="PTHR12673:SF263">
    <property type="entry name" value="PLECKSTRIN DOMAIN-CONTAINING PROTEIN"/>
    <property type="match status" value="1"/>
</dbReference>
<dbReference type="PROSITE" id="PS50042">
    <property type="entry name" value="CNMP_BINDING_3"/>
    <property type="match status" value="1"/>
</dbReference>
<feature type="domain" description="EF-hand" evidence="7">
    <location>
        <begin position="43"/>
        <end position="78"/>
    </location>
</feature>
<keyword evidence="9" id="KW-1185">Reference proteome</keyword>
<dbReference type="SUPFAM" id="SSF51206">
    <property type="entry name" value="cAMP-binding domain-like"/>
    <property type="match status" value="2"/>
</dbReference>
<dbReference type="InterPro" id="IPR001331">
    <property type="entry name" value="GDS_CDC24_CS"/>
</dbReference>
<feature type="compositionally biased region" description="Low complexity" evidence="2">
    <location>
        <begin position="582"/>
        <end position="597"/>
    </location>
</feature>
<name>A0A2P6NL51_9EUKA</name>
<dbReference type="GO" id="GO:0005085">
    <property type="term" value="F:guanyl-nucleotide exchange factor activity"/>
    <property type="evidence" value="ECO:0007669"/>
    <property type="project" value="InterPro"/>
</dbReference>
<evidence type="ECO:0000259" key="6">
    <source>
        <dbReference type="PROSITE" id="PS50042"/>
    </source>
</evidence>
<feature type="domain" description="EH" evidence="5">
    <location>
        <begin position="44"/>
        <end position="89"/>
    </location>
</feature>
<dbReference type="InterPro" id="IPR000261">
    <property type="entry name" value="EH_dom"/>
</dbReference>
<keyword evidence="1" id="KW-0343">GTPase activation</keyword>
<sequence>MCVEYEFSLRFLSRPYSSSSNSEFHQIARMEGGDNIPTTISPTDKAKYDQLFATADTNGDGVIDGLEGKNFFSYSQLSKDNLAKIWFLCDNGRKGHITKLEFRCTLRGFTIPPQLPPVLKKMTQSEDAPEKSPAEEKLDAFGARKGRAPIPGTQPTPLVPLPHIAPPLVTDWETARKTASEWMKQVFVELEMGNYARGFEVVQNAYKILEPHAARLVKEVEICRNYADALELLLEMKEAEDSEEMVLEAILARFLGDLMLQPKHRLVLMRMAANKNFSVGNFGISARFIRNILKLNPLDEAALSAKLELCQENRFEDMNIPPYTCPQCKKSVSPAPINCKMCNIPIQAKYFLDICRKKREEERKQAENRREEEEKKKEERRRREIDRQREMLRQEEQKKEDERQEKLRDSARRKQETERRIEEIRREEEEKKRREEEKKRREEQNKRREEERKRDEAEKQKREEEERKRDEEEKQKREEERRKRREEEERKYQSEEREIEDKLRREREERRRREEQIEEENKRREEDRRRREEEEKKKMEENRKVFEEKRRREEEEKKRQEEQKVEETRKRSASRGEENRPDVPTVTRRSTVTTVTRPVPPVPPIHRRTTNDIVRHDPEPTSPKKDNHPAFLSKKTQSLAVEELSSRINEQLRIRNERVQKLNGIPVMGRLSNAGQVSTAGAALPPSIVPPNVVHSGPTATGHAIPTRNKREEIVNEIILTERKYVDSLRNLIEIWYKPLLGSGLVQMNQIRTIFGVIEIIYSTNQVLLSNLEEAAGTWTEKSCIAHAFSEIVPYLKVYTAYVNNANLSIVTAAELSNASADFHKFLEDCKSRCNGLDLQSFLILPIQRIPRYVLLLKDLSRNTSEDHPDYSGLMEALAKIEDVAIYVNEKKREAENMTTVMRIQEQVVFDSGREEPLVQPHRRLIKKGKLVERDESSVRKKSRVCFLFNDIFMVTKPKLISTFSSSSKGRSSSVNEADLDGLFTFVKRIHLSTCDVADVALEMEDQNESKKRTFVISERVGSGLKESHNRRRFVFIANSDEDKLEWVQATREVCEGLNEREKKRQEAYASSNQTAEGDLTSDDWTLLMTNSKRKNFSRGEVIIKADSRNHSLVRIVSGQARAVLNRNTSYSTDFVIYSGTAFGYRSFVGDGTGMQTRDIVADTDVVVEVVEVSFVLRLFQVEPQVAGRFYGTAARTFERRLRSMEEEKRQNSVVEEKTESSETEGLKKNALFLQLFPELADENILRAYYCTFRRNITHYGRIYITQNYIAFWANRMFGVTKQKTIPLSAVVKIEKEKSYLEITRSKGSNTKISRFTFDRKAERDDVMNVLESLLDGLKPNSSQIVAQSPLKLSMSGAFQLLQSDLPTKVDWDLMLRDAEMLTFRSGQVIVEEGSSHQRIYQIISGQCRVEKKNTTSTPTLLSVIPPGEIFGEISFLEKGEASASVRAASERVEVCVVEGNTLYSLFQNTPGLSGRFYKFLAGVTLKRLQNREKALQKEAVSATL</sequence>
<accession>A0A2P6NL51</accession>
<dbReference type="SUPFAM" id="SSF48065">
    <property type="entry name" value="DBL homology domain (DH-domain)"/>
    <property type="match status" value="1"/>
</dbReference>
<dbReference type="GO" id="GO:0005198">
    <property type="term" value="F:structural molecule activity"/>
    <property type="evidence" value="ECO:0007669"/>
    <property type="project" value="InterPro"/>
</dbReference>
<dbReference type="SUPFAM" id="SSF47473">
    <property type="entry name" value="EF-hand"/>
    <property type="match status" value="1"/>
</dbReference>
<evidence type="ECO:0000256" key="1">
    <source>
        <dbReference type="ARBA" id="ARBA00022468"/>
    </source>
</evidence>
<dbReference type="InterPro" id="IPR002048">
    <property type="entry name" value="EF_hand_dom"/>
</dbReference>
<dbReference type="PROSITE" id="PS50003">
    <property type="entry name" value="PH_DOMAIN"/>
    <property type="match status" value="1"/>
</dbReference>
<dbReference type="InterPro" id="IPR001849">
    <property type="entry name" value="PH_domain"/>
</dbReference>
<feature type="domain" description="Cyclic nucleotide-binding" evidence="6">
    <location>
        <begin position="1384"/>
        <end position="1451"/>
    </location>
</feature>
<reference evidence="8 9" key="1">
    <citation type="journal article" date="2018" name="Genome Biol. Evol.">
        <title>Multiple Roots of Fruiting Body Formation in Amoebozoa.</title>
        <authorList>
            <person name="Hillmann F."/>
            <person name="Forbes G."/>
            <person name="Novohradska S."/>
            <person name="Ferling I."/>
            <person name="Riege K."/>
            <person name="Groth M."/>
            <person name="Westermann M."/>
            <person name="Marz M."/>
            <person name="Spaller T."/>
            <person name="Winckler T."/>
            <person name="Schaap P."/>
            <person name="Glockner G."/>
        </authorList>
    </citation>
    <scope>NUCLEOTIDE SEQUENCE [LARGE SCALE GENOMIC DNA]</scope>
    <source>
        <strain evidence="8 9">Jena</strain>
    </source>
</reference>
<proteinExistence type="predicted"/>
<dbReference type="Pfam" id="PF00169">
    <property type="entry name" value="PH"/>
    <property type="match status" value="1"/>
</dbReference>
<dbReference type="InterPro" id="IPR051092">
    <property type="entry name" value="FYVE_RhoGEF_PH"/>
</dbReference>
<evidence type="ECO:0000259" key="5">
    <source>
        <dbReference type="PROSITE" id="PS50031"/>
    </source>
</evidence>
<dbReference type="InterPro" id="IPR000219">
    <property type="entry name" value="DH_dom"/>
</dbReference>
<dbReference type="Pfam" id="PF02893">
    <property type="entry name" value="GRAM"/>
    <property type="match status" value="1"/>
</dbReference>
<dbReference type="OrthoDB" id="2272012at2759"/>
<feature type="compositionally biased region" description="Basic and acidic residues" evidence="2">
    <location>
        <begin position="609"/>
        <end position="628"/>
    </location>
</feature>
<dbReference type="Pfam" id="PF06957">
    <property type="entry name" value="COPI_C"/>
    <property type="match status" value="1"/>
</dbReference>
<dbReference type="InterPro" id="IPR000595">
    <property type="entry name" value="cNMP-bd_dom"/>
</dbReference>
<dbReference type="Gene3D" id="1.20.900.10">
    <property type="entry name" value="Dbl homology (DH) domain"/>
    <property type="match status" value="1"/>
</dbReference>
<evidence type="ECO:0000313" key="8">
    <source>
        <dbReference type="EMBL" id="PRP84669.1"/>
    </source>
</evidence>
<dbReference type="InterPro" id="IPR011992">
    <property type="entry name" value="EF-hand-dom_pair"/>
</dbReference>
<dbReference type="InterPro" id="IPR011993">
    <property type="entry name" value="PH-like_dom_sf"/>
</dbReference>
<dbReference type="Proteomes" id="UP000241769">
    <property type="component" value="Unassembled WGS sequence"/>
</dbReference>
<dbReference type="InterPro" id="IPR014710">
    <property type="entry name" value="RmlC-like_jellyroll"/>
</dbReference>
<evidence type="ECO:0000259" key="3">
    <source>
        <dbReference type="PROSITE" id="PS50003"/>
    </source>
</evidence>
<dbReference type="GO" id="GO:0005096">
    <property type="term" value="F:GTPase activator activity"/>
    <property type="evidence" value="ECO:0007669"/>
    <property type="project" value="UniProtKB-KW"/>
</dbReference>
<evidence type="ECO:0000259" key="7">
    <source>
        <dbReference type="PROSITE" id="PS50222"/>
    </source>
</evidence>
<dbReference type="SMART" id="SM00325">
    <property type="entry name" value="RhoGEF"/>
    <property type="match status" value="1"/>
</dbReference>
<dbReference type="PROSITE" id="PS00741">
    <property type="entry name" value="DH_1"/>
    <property type="match status" value="1"/>
</dbReference>
<feature type="region of interest" description="Disordered" evidence="2">
    <location>
        <begin position="363"/>
        <end position="630"/>
    </location>
</feature>
<dbReference type="PROSITE" id="PS50010">
    <property type="entry name" value="DH_2"/>
    <property type="match status" value="1"/>
</dbReference>
<dbReference type="PANTHER" id="PTHR12673">
    <property type="entry name" value="FACIOGENITAL DYSPLASIA PROTEIN"/>
    <property type="match status" value="1"/>
</dbReference>
<dbReference type="Pfam" id="PF00027">
    <property type="entry name" value="cNMP_binding"/>
    <property type="match status" value="1"/>
</dbReference>
<evidence type="ECO:0000256" key="2">
    <source>
        <dbReference type="SAM" id="MobiDB-lite"/>
    </source>
</evidence>